<dbReference type="Gene3D" id="3.20.80.10">
    <property type="entry name" value="Regulatory factor, effector binding domain"/>
    <property type="match status" value="1"/>
</dbReference>
<dbReference type="SUPFAM" id="SSF55136">
    <property type="entry name" value="Probable bacterial effector-binding domain"/>
    <property type="match status" value="1"/>
</dbReference>
<dbReference type="PANTHER" id="PTHR30204:SF97">
    <property type="entry name" value="MERR FAMILY REGULATORY PROTEIN"/>
    <property type="match status" value="1"/>
</dbReference>
<dbReference type="AlphaFoldDB" id="A0A1C2DEI0"/>
<dbReference type="GO" id="GO:0003677">
    <property type="term" value="F:DNA binding"/>
    <property type="evidence" value="ECO:0007669"/>
    <property type="project" value="UniProtKB-KW"/>
</dbReference>
<dbReference type="PROSITE" id="PS50937">
    <property type="entry name" value="HTH_MERR_2"/>
    <property type="match status" value="1"/>
</dbReference>
<reference evidence="3 4" key="1">
    <citation type="submission" date="2016-08" db="EMBL/GenBank/DDBJ databases">
        <title>Whole genome sequence of Mesorhizobium sp. strain UASWS1009 isolated from industrial sewage.</title>
        <authorList>
            <person name="Crovadore J."/>
            <person name="Calmin G."/>
            <person name="Chablais R."/>
            <person name="Cochard B."/>
            <person name="Lefort F."/>
        </authorList>
    </citation>
    <scope>NUCLEOTIDE SEQUENCE [LARGE SCALE GENOMIC DNA]</scope>
    <source>
        <strain evidence="3 4">UASWS1009</strain>
    </source>
</reference>
<sequence length="265" mass="28754">MTRPHLLAGRFGAATRLSPKALRLYAEQGLLVPAHVDPQTGYRYYAPEQAPRARLIARLRQLGLPVARIAALLDLSPQARAVELRTWLEAQGERLAGHADLVEAMVRQADFGGPALSIALRDVPATKIVGRRRLATTIDLDAYMAQAQTDIRAHLAASGFAHDGSMSVHHHDLTTRDSEGWVEVAIACEGPVEPVGDLHVRLLPARREAFVPVPAGHEDFPLVLAVYDALEAWIERNGLAATDSPSETYPGSDGARFDIAYPISS</sequence>
<dbReference type="RefSeq" id="WP_024923296.1">
    <property type="nucleotide sequence ID" value="NZ_MDEO01000036.1"/>
</dbReference>
<evidence type="ECO:0000313" key="3">
    <source>
        <dbReference type="EMBL" id="OCX13085.1"/>
    </source>
</evidence>
<dbReference type="Gene3D" id="1.10.1660.10">
    <property type="match status" value="1"/>
</dbReference>
<accession>A0A1C2DEI0</accession>
<evidence type="ECO:0000259" key="2">
    <source>
        <dbReference type="PROSITE" id="PS50937"/>
    </source>
</evidence>
<dbReference type="STRING" id="1566387.QV13_26480"/>
<organism evidence="3 4">
    <name type="scientific">Mesorhizobium hungaricum</name>
    <dbReference type="NCBI Taxonomy" id="1566387"/>
    <lineage>
        <taxon>Bacteria</taxon>
        <taxon>Pseudomonadati</taxon>
        <taxon>Pseudomonadota</taxon>
        <taxon>Alphaproteobacteria</taxon>
        <taxon>Hyphomicrobiales</taxon>
        <taxon>Phyllobacteriaceae</taxon>
        <taxon>Mesorhizobium</taxon>
    </lineage>
</organism>
<dbReference type="OrthoDB" id="9802944at2"/>
<keyword evidence="1" id="KW-0238">DNA-binding</keyword>
<protein>
    <submittedName>
        <fullName evidence="3">MerR family transcriptional regulator</fullName>
    </submittedName>
</protein>
<dbReference type="InterPro" id="IPR000551">
    <property type="entry name" value="MerR-type_HTH_dom"/>
</dbReference>
<dbReference type="SUPFAM" id="SSF46955">
    <property type="entry name" value="Putative DNA-binding domain"/>
    <property type="match status" value="1"/>
</dbReference>
<feature type="domain" description="HTH merR-type" evidence="2">
    <location>
        <begin position="14"/>
        <end position="75"/>
    </location>
</feature>
<gene>
    <name evidence="3" type="ORF">QV13_26480</name>
</gene>
<dbReference type="EMBL" id="MDEO01000036">
    <property type="protein sequence ID" value="OCX13085.1"/>
    <property type="molecule type" value="Genomic_DNA"/>
</dbReference>
<keyword evidence="4" id="KW-1185">Reference proteome</keyword>
<dbReference type="SMART" id="SM00422">
    <property type="entry name" value="HTH_MERR"/>
    <property type="match status" value="1"/>
</dbReference>
<evidence type="ECO:0000313" key="4">
    <source>
        <dbReference type="Proteomes" id="UP000094412"/>
    </source>
</evidence>
<dbReference type="GO" id="GO:0003700">
    <property type="term" value="F:DNA-binding transcription factor activity"/>
    <property type="evidence" value="ECO:0007669"/>
    <property type="project" value="InterPro"/>
</dbReference>
<dbReference type="Proteomes" id="UP000094412">
    <property type="component" value="Unassembled WGS sequence"/>
</dbReference>
<comment type="caution">
    <text evidence="3">The sequence shown here is derived from an EMBL/GenBank/DDBJ whole genome shotgun (WGS) entry which is preliminary data.</text>
</comment>
<dbReference type="InterPro" id="IPR011256">
    <property type="entry name" value="Reg_factor_effector_dom_sf"/>
</dbReference>
<dbReference type="InterPro" id="IPR009061">
    <property type="entry name" value="DNA-bd_dom_put_sf"/>
</dbReference>
<proteinExistence type="predicted"/>
<evidence type="ECO:0000256" key="1">
    <source>
        <dbReference type="ARBA" id="ARBA00023125"/>
    </source>
</evidence>
<dbReference type="PANTHER" id="PTHR30204">
    <property type="entry name" value="REDOX-CYCLING DRUG-SENSING TRANSCRIPTIONAL ACTIVATOR SOXR"/>
    <property type="match status" value="1"/>
</dbReference>
<dbReference type="Pfam" id="PF13411">
    <property type="entry name" value="MerR_1"/>
    <property type="match status" value="1"/>
</dbReference>
<name>A0A1C2DEI0_9HYPH</name>
<dbReference type="InterPro" id="IPR047057">
    <property type="entry name" value="MerR_fam"/>
</dbReference>